<feature type="region of interest" description="Disordered" evidence="1">
    <location>
        <begin position="342"/>
        <end position="369"/>
    </location>
</feature>
<keyword evidence="2" id="KW-1133">Transmembrane helix</keyword>
<proteinExistence type="predicted"/>
<protein>
    <recommendedName>
        <fullName evidence="4">Transmembrane protein</fullName>
    </recommendedName>
</protein>
<feature type="region of interest" description="Disordered" evidence="1">
    <location>
        <begin position="43"/>
        <end position="96"/>
    </location>
</feature>
<dbReference type="VEuPathDB" id="CryptoDB:Cvel_21607"/>
<dbReference type="AlphaFoldDB" id="A0A0G4GF59"/>
<accession>A0A0G4GF59</accession>
<evidence type="ECO:0008006" key="4">
    <source>
        <dbReference type="Google" id="ProtNLM"/>
    </source>
</evidence>
<evidence type="ECO:0000256" key="2">
    <source>
        <dbReference type="SAM" id="Phobius"/>
    </source>
</evidence>
<organism evidence="3">
    <name type="scientific">Chromera velia CCMP2878</name>
    <dbReference type="NCBI Taxonomy" id="1169474"/>
    <lineage>
        <taxon>Eukaryota</taxon>
        <taxon>Sar</taxon>
        <taxon>Alveolata</taxon>
        <taxon>Colpodellida</taxon>
        <taxon>Chromeraceae</taxon>
        <taxon>Chromera</taxon>
    </lineage>
</organism>
<gene>
    <name evidence="3" type="ORF">Cvel_21607</name>
</gene>
<keyword evidence="2" id="KW-0812">Transmembrane</keyword>
<feature type="compositionally biased region" description="Polar residues" evidence="1">
    <location>
        <begin position="352"/>
        <end position="362"/>
    </location>
</feature>
<feature type="region of interest" description="Disordered" evidence="1">
    <location>
        <begin position="530"/>
        <end position="594"/>
    </location>
</feature>
<evidence type="ECO:0000256" key="1">
    <source>
        <dbReference type="SAM" id="MobiDB-lite"/>
    </source>
</evidence>
<reference evidence="3" key="1">
    <citation type="submission" date="2014-11" db="EMBL/GenBank/DDBJ databases">
        <authorList>
            <person name="Otto D Thomas"/>
            <person name="Naeem Raeece"/>
        </authorList>
    </citation>
    <scope>NUCLEOTIDE SEQUENCE</scope>
</reference>
<dbReference type="EMBL" id="CDMZ01001150">
    <property type="protein sequence ID" value="CEM28149.1"/>
    <property type="molecule type" value="Genomic_DNA"/>
</dbReference>
<evidence type="ECO:0000313" key="3">
    <source>
        <dbReference type="EMBL" id="CEM28149.1"/>
    </source>
</evidence>
<name>A0A0G4GF59_9ALVE</name>
<keyword evidence="2" id="KW-0472">Membrane</keyword>
<feature type="transmembrane region" description="Helical" evidence="2">
    <location>
        <begin position="195"/>
        <end position="214"/>
    </location>
</feature>
<feature type="compositionally biased region" description="Basic and acidic residues" evidence="1">
    <location>
        <begin position="76"/>
        <end position="85"/>
    </location>
</feature>
<feature type="compositionally biased region" description="Basic and acidic residues" evidence="1">
    <location>
        <begin position="558"/>
        <end position="575"/>
    </location>
</feature>
<sequence length="594" mass="66454">MLRIRGTFVRAACLSQRHGSIAPLPSFPRLWLSSPFPRAFAAASRTAEKRKRSRASETSPKAKTTSPVSSVQVGKNENDSGTKTEAEEDEDVTSGTLIVGRDGKELRLQTAATVPAFLKGGRSNLKVTLRELEMEEAQLMAREGANRKVEGVHVLHQCQQGEAAIWNNIKVMAYLTASANVLMLFGYWGYLAPEIAVAVAASGYLVFFLNLKFLSRLFCSRVVLDARAGRLSFRGHSIAGYMFSRPTVIDWKDVRAVTKTKQFILVWRKGEWWQPRRWFPFFLTRQRAMRNKEKHFVWERRKQAIRKDTALWEVEEPTQKEVVVQESYIYSTDFPVDAVREKRQGGKGDSSLFHSTKQTAETAASRGDGEVQNQLQVFDTLQSVPPSTFLEEQQVKSLRVFKLEEDLPADIDWMNNFVAKFALPDLLGLRVWPVPTPSNGKNVSMPVWPGLSTGQKTDIVLAAQEEERALQVSRGPDGQRTDLVIQARELTSSRPPVKISSINGLPMNAYEEARLLSLLRAFTPQAAAVNSRAPDNEAAGPEEEKKSGPSSFWSSNQELREVPVEDPSDLAKESRSASVQSAQDYLLRGPSKVK</sequence>
<feature type="compositionally biased region" description="Polar residues" evidence="1">
    <location>
        <begin position="56"/>
        <end position="75"/>
    </location>
</feature>
<feature type="compositionally biased region" description="Polar residues" evidence="1">
    <location>
        <begin position="548"/>
        <end position="557"/>
    </location>
</feature>